<dbReference type="InterPro" id="IPR050644">
    <property type="entry name" value="PG_Glycine_Bridge_Synth"/>
</dbReference>
<evidence type="ECO:0000256" key="1">
    <source>
        <dbReference type="ARBA" id="ARBA00009943"/>
    </source>
</evidence>
<evidence type="ECO:0000256" key="4">
    <source>
        <dbReference type="ARBA" id="ARBA00022984"/>
    </source>
</evidence>
<keyword evidence="2 8" id="KW-0808">Transferase</keyword>
<dbReference type="Proteomes" id="UP000572528">
    <property type="component" value="Unassembled WGS sequence"/>
</dbReference>
<reference evidence="8 9" key="1">
    <citation type="submission" date="2020-07" db="EMBL/GenBank/DDBJ databases">
        <title>MOT database genomes.</title>
        <authorList>
            <person name="Joseph S."/>
            <person name="Aduse-Opoku J."/>
            <person name="Hashim A."/>
            <person name="Wade W."/>
            <person name="Curtis M."/>
        </authorList>
    </citation>
    <scope>NUCLEOTIDE SEQUENCE [LARGE SCALE GENOMIC DNA]</scope>
    <source>
        <strain evidence="8 9">WMus004</strain>
    </source>
</reference>
<evidence type="ECO:0000256" key="6">
    <source>
        <dbReference type="ARBA" id="ARBA00023316"/>
    </source>
</evidence>
<feature type="domain" description="BioF2-like acetyltransferase" evidence="7">
    <location>
        <begin position="161"/>
        <end position="295"/>
    </location>
</feature>
<dbReference type="InterPro" id="IPR003447">
    <property type="entry name" value="FEMABX"/>
</dbReference>
<accession>A0A853EJJ4</accession>
<dbReference type="AlphaFoldDB" id="A0A853EJJ4"/>
<evidence type="ECO:0000256" key="2">
    <source>
        <dbReference type="ARBA" id="ARBA00022679"/>
    </source>
</evidence>
<evidence type="ECO:0000313" key="9">
    <source>
        <dbReference type="Proteomes" id="UP000572528"/>
    </source>
</evidence>
<dbReference type="EMBL" id="JACBXV010000002">
    <property type="protein sequence ID" value="NYS68016.1"/>
    <property type="molecule type" value="Genomic_DNA"/>
</dbReference>
<evidence type="ECO:0000256" key="5">
    <source>
        <dbReference type="ARBA" id="ARBA00023315"/>
    </source>
</evidence>
<dbReference type="GO" id="GO:0008360">
    <property type="term" value="P:regulation of cell shape"/>
    <property type="evidence" value="ECO:0007669"/>
    <property type="project" value="UniProtKB-KW"/>
</dbReference>
<dbReference type="Pfam" id="PF13480">
    <property type="entry name" value="Acetyltransf_6"/>
    <property type="match status" value="1"/>
</dbReference>
<dbReference type="PROSITE" id="PS51191">
    <property type="entry name" value="FEMABX"/>
    <property type="match status" value="1"/>
</dbReference>
<dbReference type="PANTHER" id="PTHR36174">
    <property type="entry name" value="LIPID II:GLYCINE GLYCYLTRANSFERASE"/>
    <property type="match status" value="1"/>
</dbReference>
<name>A0A853EJJ4_9ACTO</name>
<dbReference type="GO" id="GO:0009252">
    <property type="term" value="P:peptidoglycan biosynthetic process"/>
    <property type="evidence" value="ECO:0007669"/>
    <property type="project" value="UniProtKB-KW"/>
</dbReference>
<dbReference type="Gene3D" id="3.40.630.30">
    <property type="match status" value="1"/>
</dbReference>
<keyword evidence="5" id="KW-0012">Acyltransferase</keyword>
<dbReference type="SUPFAM" id="SSF55729">
    <property type="entry name" value="Acyl-CoA N-acyltransferases (Nat)"/>
    <property type="match status" value="1"/>
</dbReference>
<proteinExistence type="inferred from homology"/>
<dbReference type="GO" id="GO:0016755">
    <property type="term" value="F:aminoacyltransferase activity"/>
    <property type="evidence" value="ECO:0007669"/>
    <property type="project" value="InterPro"/>
</dbReference>
<dbReference type="PANTHER" id="PTHR36174:SF1">
    <property type="entry name" value="LIPID II:GLYCINE GLYCYLTRANSFERASE"/>
    <property type="match status" value="1"/>
</dbReference>
<evidence type="ECO:0000259" key="7">
    <source>
        <dbReference type="Pfam" id="PF13480"/>
    </source>
</evidence>
<dbReference type="InterPro" id="IPR038740">
    <property type="entry name" value="BioF2-like_GNAT_dom"/>
</dbReference>
<comment type="similarity">
    <text evidence="1">Belongs to the FemABX family.</text>
</comment>
<evidence type="ECO:0000256" key="3">
    <source>
        <dbReference type="ARBA" id="ARBA00022960"/>
    </source>
</evidence>
<organism evidence="8 9">
    <name type="scientific">Actinomyces bowdenii</name>
    <dbReference type="NCBI Taxonomy" id="131109"/>
    <lineage>
        <taxon>Bacteria</taxon>
        <taxon>Bacillati</taxon>
        <taxon>Actinomycetota</taxon>
        <taxon>Actinomycetes</taxon>
        <taxon>Actinomycetales</taxon>
        <taxon>Actinomycetaceae</taxon>
        <taxon>Actinomyces</taxon>
    </lineage>
</organism>
<dbReference type="InterPro" id="IPR016181">
    <property type="entry name" value="Acyl_CoA_acyltransferase"/>
</dbReference>
<keyword evidence="4" id="KW-0573">Peptidoglycan synthesis</keyword>
<gene>
    <name evidence="8" type="ORF">HZZ05_00395</name>
</gene>
<keyword evidence="3" id="KW-0133">Cell shape</keyword>
<protein>
    <submittedName>
        <fullName evidence="8">Peptidoglycan bridge formation glycyltransferase FemA/FemB family protein</fullName>
    </submittedName>
</protein>
<dbReference type="GO" id="GO:0071555">
    <property type="term" value="P:cell wall organization"/>
    <property type="evidence" value="ECO:0007669"/>
    <property type="project" value="UniProtKB-KW"/>
</dbReference>
<sequence>MTSTRPPGSERARIREVDWETFRAIAARAHASLPIEQTSVWDSFDITAQGREPWGRVVYRDRQGRDRALVSLARMSVRGFPYLWARHGPVWLGAEPTAGEEQELRELLTRGVRRRDPRVVFLRLHAATPGPDCHELLQTMTYDRTVIIDLNHDDDEALLASFKSRGRRDVRKALRNEELSFHDETLQAEDVFGELYEILTETGERDGFRAAPERTYRTMLYALGPRHARLFVARRRGEEALAWSLVTVYGEQAVRYYAGSSAQGRRLRATDALLYREACRLRAEGVRHYDLMGVDSKRVPELAGVREFKSKFAPQGPVDVPGAWDVPVRPLLYTGLVKAMGLKWGLKRGLGAQADRITGKGESAEDKGGERISA</sequence>
<keyword evidence="6" id="KW-0961">Cell wall biogenesis/degradation</keyword>
<evidence type="ECO:0000313" key="8">
    <source>
        <dbReference type="EMBL" id="NYS68016.1"/>
    </source>
</evidence>
<comment type="caution">
    <text evidence="8">The sequence shown here is derived from an EMBL/GenBank/DDBJ whole genome shotgun (WGS) entry which is preliminary data.</text>
</comment>